<proteinExistence type="predicted"/>
<evidence type="ECO:0000313" key="2">
    <source>
        <dbReference type="Proteomes" id="UP000637628"/>
    </source>
</evidence>
<comment type="caution">
    <text evidence="1">The sequence shown here is derived from an EMBL/GenBank/DDBJ whole genome shotgun (WGS) entry which is preliminary data.</text>
</comment>
<dbReference type="Proteomes" id="UP000637628">
    <property type="component" value="Unassembled WGS sequence"/>
</dbReference>
<keyword evidence="2" id="KW-1185">Reference proteome</keyword>
<organism evidence="1 2">
    <name type="scientific">Paractinoplanes durhamensis</name>
    <dbReference type="NCBI Taxonomy" id="113563"/>
    <lineage>
        <taxon>Bacteria</taxon>
        <taxon>Bacillati</taxon>
        <taxon>Actinomycetota</taxon>
        <taxon>Actinomycetes</taxon>
        <taxon>Micromonosporales</taxon>
        <taxon>Micromonosporaceae</taxon>
        <taxon>Paractinoplanes</taxon>
    </lineage>
</organism>
<sequence length="67" mass="7794">MKGDGRHSTYTPVSGWPQPWRSNPRSWPKCNVRAAPMECGHEFRSEIPPSTGERVWCRSCDDYRRAE</sequence>
<evidence type="ECO:0000313" key="1">
    <source>
        <dbReference type="EMBL" id="GIE07298.1"/>
    </source>
</evidence>
<name>A0ABQ3ZBS4_9ACTN</name>
<dbReference type="RefSeq" id="WP_203735138.1">
    <property type="nucleotide sequence ID" value="NZ_BAAATX010000034.1"/>
</dbReference>
<gene>
    <name evidence="1" type="ORF">Adu01nite_86480</name>
</gene>
<accession>A0ABQ3ZBS4</accession>
<reference evidence="1 2" key="1">
    <citation type="submission" date="2021-01" db="EMBL/GenBank/DDBJ databases">
        <title>Whole genome shotgun sequence of Actinoplanes durhamensis NBRC 14914.</title>
        <authorList>
            <person name="Komaki H."/>
            <person name="Tamura T."/>
        </authorList>
    </citation>
    <scope>NUCLEOTIDE SEQUENCE [LARGE SCALE GENOMIC DNA]</scope>
    <source>
        <strain evidence="1 2">NBRC 14914</strain>
    </source>
</reference>
<dbReference type="EMBL" id="BOML01000075">
    <property type="protein sequence ID" value="GIE07298.1"/>
    <property type="molecule type" value="Genomic_DNA"/>
</dbReference>
<protein>
    <submittedName>
        <fullName evidence="1">Uncharacterized protein</fullName>
    </submittedName>
</protein>